<evidence type="ECO:0000256" key="9">
    <source>
        <dbReference type="ARBA" id="ARBA00022848"/>
    </source>
</evidence>
<dbReference type="PRINTS" id="PR00385">
    <property type="entry name" value="P450"/>
</dbReference>
<evidence type="ECO:0000256" key="7">
    <source>
        <dbReference type="ARBA" id="ARBA00022723"/>
    </source>
</evidence>
<keyword evidence="7 14" id="KW-0479">Metal-binding</keyword>
<sequence length="493" mass="55199">MVPFFFITQAVLAVVTLLLVFFCLKNTKRDPRYPPGPISLPLLGNVLQLVRDPLGVLQKWAVKYGPIFSIKMGPQDTIVVSDPKLVKELFSDVNSTGRAPNPVTHYFGDGYGIVNNDGRIWETQRRYTLRKLRDAGVFKSSIEGFIMKETSTLTNYFQQNVGKPIPGIKFYTGPFVNALWRTISGESIDWATSEKPDILKGVCDLLNSLNRTADSGLFFAPFLRHIAPGYFGWTGWVNSVAKVSFENFVAEISPPSLSLRDFIDNYLVEMQKSEYSTSKLGMDMGEKNLRAIIGDLFIAGAETSATTLSFATLYLIHNSRAQRKAQQEIDRMVGSRPISLSDKPLLPYTEAIIMETLRLSSILPVSIPHQILADTVFHGFFLPKGTTVLASQYGIHHDPKIWGNDVNEFRPERFLSEDENHVVLHDALIPFSVGRRSCLGEGFAKDVIFLFVASILQKFNIKPDPGCPIVDIEPQSGIALEPKRFKFVLSLRE</sequence>
<evidence type="ECO:0000256" key="15">
    <source>
        <dbReference type="RuleBase" id="RU000461"/>
    </source>
</evidence>
<dbReference type="GO" id="GO:0016712">
    <property type="term" value="F:oxidoreductase activity, acting on paired donors, with incorporation or reduction of molecular oxygen, reduced flavin or flavoprotein as one donor, and incorporation of one atom of oxygen"/>
    <property type="evidence" value="ECO:0007669"/>
    <property type="project" value="TreeGrafter"/>
</dbReference>
<dbReference type="OrthoDB" id="2789670at2759"/>
<keyword evidence="10 15" id="KW-0560">Oxidoreductase</keyword>
<dbReference type="PRINTS" id="PR00463">
    <property type="entry name" value="EP450I"/>
</dbReference>
<dbReference type="InterPro" id="IPR036396">
    <property type="entry name" value="Cyt_P450_sf"/>
</dbReference>
<dbReference type="SUPFAM" id="SSF48264">
    <property type="entry name" value="Cytochrome P450"/>
    <property type="match status" value="1"/>
</dbReference>
<comment type="cofactor">
    <cofactor evidence="1 14">
        <name>heme</name>
        <dbReference type="ChEBI" id="CHEBI:30413"/>
    </cofactor>
</comment>
<keyword evidence="13 16" id="KW-0472">Membrane</keyword>
<dbReference type="PANTHER" id="PTHR24300:SF375">
    <property type="entry name" value="CYTOCHROME P450 FAMILY"/>
    <property type="match status" value="1"/>
</dbReference>
<dbReference type="InterPro" id="IPR050182">
    <property type="entry name" value="Cytochrome_P450_fam2"/>
</dbReference>
<dbReference type="InterPro" id="IPR001128">
    <property type="entry name" value="Cyt_P450"/>
</dbReference>
<proteinExistence type="inferred from homology"/>
<dbReference type="PANTHER" id="PTHR24300">
    <property type="entry name" value="CYTOCHROME P450 508A4-RELATED"/>
    <property type="match status" value="1"/>
</dbReference>
<evidence type="ECO:0000256" key="11">
    <source>
        <dbReference type="ARBA" id="ARBA00023004"/>
    </source>
</evidence>
<comment type="function">
    <text evidence="2">May be involved in the metabolism of insect hormones and in the breakdown of synthetic insecticides.</text>
</comment>
<comment type="caution">
    <text evidence="17">The sequence shown here is derived from an EMBL/GenBank/DDBJ whole genome shotgun (WGS) entry which is preliminary data.</text>
</comment>
<dbReference type="InterPro" id="IPR002401">
    <property type="entry name" value="Cyt_P450_E_grp-I"/>
</dbReference>
<evidence type="ECO:0000256" key="12">
    <source>
        <dbReference type="ARBA" id="ARBA00023033"/>
    </source>
</evidence>
<evidence type="ECO:0000313" key="17">
    <source>
        <dbReference type="EMBL" id="ODM88138.1"/>
    </source>
</evidence>
<keyword evidence="9" id="KW-0492">Microsome</keyword>
<evidence type="ECO:0000256" key="1">
    <source>
        <dbReference type="ARBA" id="ARBA00001971"/>
    </source>
</evidence>
<dbReference type="GO" id="GO:0006082">
    <property type="term" value="P:organic acid metabolic process"/>
    <property type="evidence" value="ECO:0007669"/>
    <property type="project" value="TreeGrafter"/>
</dbReference>
<evidence type="ECO:0000256" key="10">
    <source>
        <dbReference type="ARBA" id="ARBA00023002"/>
    </source>
</evidence>
<evidence type="ECO:0000256" key="5">
    <source>
        <dbReference type="ARBA" id="ARBA00010617"/>
    </source>
</evidence>
<evidence type="ECO:0000256" key="16">
    <source>
        <dbReference type="SAM" id="Phobius"/>
    </source>
</evidence>
<dbReference type="STRING" id="48709.A0A1D2M592"/>
<dbReference type="Proteomes" id="UP000094527">
    <property type="component" value="Unassembled WGS sequence"/>
</dbReference>
<feature type="binding site" description="axial binding residue" evidence="14">
    <location>
        <position position="438"/>
    </location>
    <ligand>
        <name>heme</name>
        <dbReference type="ChEBI" id="CHEBI:30413"/>
    </ligand>
    <ligandPart>
        <name>Fe</name>
        <dbReference type="ChEBI" id="CHEBI:18248"/>
    </ligandPart>
</feature>
<dbReference type="FunFam" id="1.10.630.10:FF:000238">
    <property type="entry name" value="Cytochrome P450 2A6"/>
    <property type="match status" value="1"/>
</dbReference>
<evidence type="ECO:0000256" key="3">
    <source>
        <dbReference type="ARBA" id="ARBA00004174"/>
    </source>
</evidence>
<keyword evidence="16" id="KW-1133">Transmembrane helix</keyword>
<evidence type="ECO:0000313" key="18">
    <source>
        <dbReference type="Proteomes" id="UP000094527"/>
    </source>
</evidence>
<evidence type="ECO:0000256" key="2">
    <source>
        <dbReference type="ARBA" id="ARBA00003690"/>
    </source>
</evidence>
<accession>A0A1D2M592</accession>
<keyword evidence="16" id="KW-0812">Transmembrane</keyword>
<keyword evidence="12 15" id="KW-0503">Monooxygenase</keyword>
<keyword evidence="11 14" id="KW-0408">Iron</keyword>
<feature type="transmembrane region" description="Helical" evidence="16">
    <location>
        <begin position="6"/>
        <end position="24"/>
    </location>
</feature>
<dbReference type="PROSITE" id="PS00086">
    <property type="entry name" value="CYTOCHROME_P450"/>
    <property type="match status" value="1"/>
</dbReference>
<evidence type="ECO:0000256" key="13">
    <source>
        <dbReference type="ARBA" id="ARBA00023136"/>
    </source>
</evidence>
<dbReference type="EMBL" id="LJIJ01004046">
    <property type="protein sequence ID" value="ODM88138.1"/>
    <property type="molecule type" value="Genomic_DNA"/>
</dbReference>
<comment type="subcellular location">
    <subcellularLocation>
        <location evidence="4">Endoplasmic reticulum membrane</location>
        <topology evidence="4">Peripheral membrane protein</topology>
    </subcellularLocation>
    <subcellularLocation>
        <location evidence="3">Microsome membrane</location>
        <topology evidence="3">Peripheral membrane protein</topology>
    </subcellularLocation>
</comment>
<evidence type="ECO:0000256" key="8">
    <source>
        <dbReference type="ARBA" id="ARBA00022824"/>
    </source>
</evidence>
<comment type="similarity">
    <text evidence="5 15">Belongs to the cytochrome P450 family.</text>
</comment>
<evidence type="ECO:0000256" key="4">
    <source>
        <dbReference type="ARBA" id="ARBA00004406"/>
    </source>
</evidence>
<keyword evidence="6 14" id="KW-0349">Heme</keyword>
<keyword evidence="18" id="KW-1185">Reference proteome</keyword>
<gene>
    <name evidence="17" type="ORF">Ocin01_18545</name>
</gene>
<dbReference type="Pfam" id="PF00067">
    <property type="entry name" value="p450"/>
    <property type="match status" value="1"/>
</dbReference>
<dbReference type="GO" id="GO:0005789">
    <property type="term" value="C:endoplasmic reticulum membrane"/>
    <property type="evidence" value="ECO:0007669"/>
    <property type="project" value="UniProtKB-SubCell"/>
</dbReference>
<dbReference type="AlphaFoldDB" id="A0A1D2M592"/>
<dbReference type="GO" id="GO:0020037">
    <property type="term" value="F:heme binding"/>
    <property type="evidence" value="ECO:0007669"/>
    <property type="project" value="InterPro"/>
</dbReference>
<dbReference type="Gene3D" id="1.10.630.10">
    <property type="entry name" value="Cytochrome P450"/>
    <property type="match status" value="1"/>
</dbReference>
<evidence type="ECO:0000256" key="14">
    <source>
        <dbReference type="PIRSR" id="PIRSR602401-1"/>
    </source>
</evidence>
<dbReference type="GO" id="GO:0006805">
    <property type="term" value="P:xenobiotic metabolic process"/>
    <property type="evidence" value="ECO:0007669"/>
    <property type="project" value="TreeGrafter"/>
</dbReference>
<dbReference type="GO" id="GO:0005506">
    <property type="term" value="F:iron ion binding"/>
    <property type="evidence" value="ECO:0007669"/>
    <property type="project" value="InterPro"/>
</dbReference>
<organism evidence="17 18">
    <name type="scientific">Orchesella cincta</name>
    <name type="common">Springtail</name>
    <name type="synonym">Podura cincta</name>
    <dbReference type="NCBI Taxonomy" id="48709"/>
    <lineage>
        <taxon>Eukaryota</taxon>
        <taxon>Metazoa</taxon>
        <taxon>Ecdysozoa</taxon>
        <taxon>Arthropoda</taxon>
        <taxon>Hexapoda</taxon>
        <taxon>Collembola</taxon>
        <taxon>Entomobryomorpha</taxon>
        <taxon>Entomobryoidea</taxon>
        <taxon>Orchesellidae</taxon>
        <taxon>Orchesellinae</taxon>
        <taxon>Orchesella</taxon>
    </lineage>
</organism>
<name>A0A1D2M592_ORCCI</name>
<protein>
    <submittedName>
        <fullName evidence="17">Farnesoate epoxidase</fullName>
    </submittedName>
</protein>
<keyword evidence="8" id="KW-0256">Endoplasmic reticulum</keyword>
<evidence type="ECO:0000256" key="6">
    <source>
        <dbReference type="ARBA" id="ARBA00022617"/>
    </source>
</evidence>
<reference evidence="17 18" key="1">
    <citation type="journal article" date="2016" name="Genome Biol. Evol.">
        <title>Gene Family Evolution Reflects Adaptation to Soil Environmental Stressors in the Genome of the Collembolan Orchesella cincta.</title>
        <authorList>
            <person name="Faddeeva-Vakhrusheva A."/>
            <person name="Derks M.F."/>
            <person name="Anvar S.Y."/>
            <person name="Agamennone V."/>
            <person name="Suring W."/>
            <person name="Smit S."/>
            <person name="van Straalen N.M."/>
            <person name="Roelofs D."/>
        </authorList>
    </citation>
    <scope>NUCLEOTIDE SEQUENCE [LARGE SCALE GENOMIC DNA]</scope>
    <source>
        <tissue evidence="17">Mixed pool</tissue>
    </source>
</reference>
<dbReference type="InterPro" id="IPR017972">
    <property type="entry name" value="Cyt_P450_CS"/>
</dbReference>